<organism evidence="1 2">
    <name type="scientific">Pseudoalteromonas gelatinilytica</name>
    <dbReference type="NCBI Taxonomy" id="1703256"/>
    <lineage>
        <taxon>Bacteria</taxon>
        <taxon>Pseudomonadati</taxon>
        <taxon>Pseudomonadota</taxon>
        <taxon>Gammaproteobacteria</taxon>
        <taxon>Alteromonadales</taxon>
        <taxon>Pseudoalteromonadaceae</taxon>
        <taxon>Pseudoalteromonas</taxon>
    </lineage>
</organism>
<name>A0A3A3EK61_9GAMM</name>
<dbReference type="AlphaFoldDB" id="A0A3A3EK61"/>
<dbReference type="InterPro" id="IPR046511">
    <property type="entry name" value="DUF6689"/>
</dbReference>
<evidence type="ECO:0000313" key="2">
    <source>
        <dbReference type="Proteomes" id="UP000265938"/>
    </source>
</evidence>
<reference evidence="1 2" key="1">
    <citation type="submission" date="2018-09" db="EMBL/GenBank/DDBJ databases">
        <title>Identification of marine bacteria producing industrial enzymes.</title>
        <authorList>
            <person name="Cheng T.H."/>
            <person name="Saidin J."/>
            <person name="Muhd D.D."/>
            <person name="Isa M.N.M."/>
            <person name="Bakar M.F.A."/>
            <person name="Ismail N."/>
        </authorList>
    </citation>
    <scope>NUCLEOTIDE SEQUENCE [LARGE SCALE GENOMIC DNA]</scope>
    <source>
        <strain evidence="1 2">MNAD 1.6</strain>
    </source>
</reference>
<sequence length="278" mass="30161">MNQFKVLSIIAFALTLMFVSSMSRGSELVSIDIQGNTVEAVINLPANISADITLEFENAVGLTAENIGLSAEIIDITSLDIIQRLPNSNSVSLQTLFPMLITIEPDTNSGFSFSGVASVDIHTHNLEYTAGTPLRFFKAPLGGEFKDITTTIGAGSYRARGSTGRFSQFIIVADLRPATVVINTKFNDLQTALNTFSSQIDSVVYSTLLQDVADINQAIMMLDYSSASSKVSLFINNVKANRGQAIPDVWRSSRDVDNVMGELIAYANTLRFSLRLAN</sequence>
<dbReference type="RefSeq" id="WP_119853790.1">
    <property type="nucleotide sequence ID" value="NZ_QYSE01000005.1"/>
</dbReference>
<gene>
    <name evidence="1" type="ORF">D4741_16870</name>
</gene>
<accession>A0A3A3EK61</accession>
<dbReference type="EMBL" id="QYSE01000005">
    <property type="protein sequence ID" value="RJF33624.1"/>
    <property type="molecule type" value="Genomic_DNA"/>
</dbReference>
<comment type="caution">
    <text evidence="1">The sequence shown here is derived from an EMBL/GenBank/DDBJ whole genome shotgun (WGS) entry which is preliminary data.</text>
</comment>
<evidence type="ECO:0000313" key="1">
    <source>
        <dbReference type="EMBL" id="RJF33624.1"/>
    </source>
</evidence>
<dbReference type="Pfam" id="PF20396">
    <property type="entry name" value="DUF6689"/>
    <property type="match status" value="1"/>
</dbReference>
<proteinExistence type="predicted"/>
<protein>
    <submittedName>
        <fullName evidence="1">Uncharacterized protein</fullName>
    </submittedName>
</protein>
<dbReference type="Proteomes" id="UP000265938">
    <property type="component" value="Unassembled WGS sequence"/>
</dbReference>